<dbReference type="SUPFAM" id="SSF53187">
    <property type="entry name" value="Zn-dependent exopeptidases"/>
    <property type="match status" value="1"/>
</dbReference>
<dbReference type="GO" id="GO:0030288">
    <property type="term" value="C:outer membrane-bounded periplasmic space"/>
    <property type="evidence" value="ECO:0007669"/>
    <property type="project" value="TreeGrafter"/>
</dbReference>
<proteinExistence type="predicted"/>
<sequence length="332" mass="37324">MFESKKSRLFTMFRTVFFLLTSILILSNSAFSQSPRKIKTIIIDPGHGGQDHGAKGEYEGTLGSLEKDITLAISMKLVEYLKKAMPDVNIIPSRTTDVYMSVHEKAKFANEHHGDLFVCIHADAVDLKTGSRIVGYKNETYYTHRYVGKGKSRKKVSTKHTRRVAIKHYYKIPTSRKGTSTLILAARQTSDKIKALEEGDLGFNTDEDDSTANVNYDSPEYKASALLYSQNYFRKSYQLASLVQEAVAKETGRPDLGVWQRQKGLWVLHATQMPAILIETGFVANYDDERYLTSEKGQEEIAQAIADALVKYRNMMENPKSVANTTTPAAEN</sequence>
<dbReference type="EMBL" id="RJJR01000012">
    <property type="protein sequence ID" value="RNI34865.1"/>
    <property type="molecule type" value="Genomic_DNA"/>
</dbReference>
<dbReference type="AlphaFoldDB" id="A0A3M9NBU9"/>
<dbReference type="PANTHER" id="PTHR30404">
    <property type="entry name" value="N-ACETYLMURAMOYL-L-ALANINE AMIDASE"/>
    <property type="match status" value="1"/>
</dbReference>
<evidence type="ECO:0000256" key="2">
    <source>
        <dbReference type="ARBA" id="ARBA00011901"/>
    </source>
</evidence>
<dbReference type="EC" id="3.5.1.28" evidence="2"/>
<dbReference type="GO" id="GO:0009253">
    <property type="term" value="P:peptidoglycan catabolic process"/>
    <property type="evidence" value="ECO:0007669"/>
    <property type="project" value="InterPro"/>
</dbReference>
<feature type="domain" description="MurNAc-LAA" evidence="4">
    <location>
        <begin position="165"/>
        <end position="310"/>
    </location>
</feature>
<dbReference type="Proteomes" id="UP000267223">
    <property type="component" value="Unassembled WGS sequence"/>
</dbReference>
<comment type="catalytic activity">
    <reaction evidence="1">
        <text>Hydrolyzes the link between N-acetylmuramoyl residues and L-amino acid residues in certain cell-wall glycopeptides.</text>
        <dbReference type="EC" id="3.5.1.28"/>
    </reaction>
</comment>
<accession>A0A3M9NBU9</accession>
<evidence type="ECO:0000313" key="6">
    <source>
        <dbReference type="Proteomes" id="UP000267223"/>
    </source>
</evidence>
<dbReference type="PANTHER" id="PTHR30404:SF0">
    <property type="entry name" value="N-ACETYLMURAMOYL-L-ALANINE AMIDASE AMIC"/>
    <property type="match status" value="1"/>
</dbReference>
<dbReference type="GO" id="GO:0008745">
    <property type="term" value="F:N-acetylmuramoyl-L-alanine amidase activity"/>
    <property type="evidence" value="ECO:0007669"/>
    <property type="project" value="UniProtKB-EC"/>
</dbReference>
<gene>
    <name evidence="5" type="ORF">EFY79_14400</name>
</gene>
<dbReference type="Gene3D" id="3.40.630.40">
    <property type="entry name" value="Zn-dependent exopeptidases"/>
    <property type="match status" value="1"/>
</dbReference>
<dbReference type="SMART" id="SM00646">
    <property type="entry name" value="Ami_3"/>
    <property type="match status" value="1"/>
</dbReference>
<evidence type="ECO:0000256" key="1">
    <source>
        <dbReference type="ARBA" id="ARBA00001561"/>
    </source>
</evidence>
<dbReference type="InterPro" id="IPR002508">
    <property type="entry name" value="MurNAc-LAA_cat"/>
</dbReference>
<organism evidence="5 6">
    <name type="scientific">Hanamia caeni</name>
    <dbReference type="NCBI Taxonomy" id="2294116"/>
    <lineage>
        <taxon>Bacteria</taxon>
        <taxon>Pseudomonadati</taxon>
        <taxon>Bacteroidota</taxon>
        <taxon>Chitinophagia</taxon>
        <taxon>Chitinophagales</taxon>
        <taxon>Chitinophagaceae</taxon>
        <taxon>Hanamia</taxon>
    </lineage>
</organism>
<dbReference type="InterPro" id="IPR050695">
    <property type="entry name" value="N-acetylmuramoyl_amidase_3"/>
</dbReference>
<evidence type="ECO:0000313" key="5">
    <source>
        <dbReference type="EMBL" id="RNI34865.1"/>
    </source>
</evidence>
<name>A0A3M9NBU9_9BACT</name>
<keyword evidence="3" id="KW-0378">Hydrolase</keyword>
<reference evidence="5 6" key="1">
    <citation type="submission" date="2018-11" db="EMBL/GenBank/DDBJ databases">
        <title>Draft genome sequence of Ferruginibacter sp. BO-59.</title>
        <authorList>
            <person name="Im W.T."/>
        </authorList>
    </citation>
    <scope>NUCLEOTIDE SEQUENCE [LARGE SCALE GENOMIC DNA]</scope>
    <source>
        <strain evidence="5 6">BO-59</strain>
    </source>
</reference>
<evidence type="ECO:0000259" key="4">
    <source>
        <dbReference type="SMART" id="SM00646"/>
    </source>
</evidence>
<comment type="caution">
    <text evidence="5">The sequence shown here is derived from an EMBL/GenBank/DDBJ whole genome shotgun (WGS) entry which is preliminary data.</text>
</comment>
<dbReference type="Pfam" id="PF01520">
    <property type="entry name" value="Amidase_3"/>
    <property type="match status" value="1"/>
</dbReference>
<protein>
    <recommendedName>
        <fullName evidence="2">N-acetylmuramoyl-L-alanine amidase</fullName>
        <ecNumber evidence="2">3.5.1.28</ecNumber>
    </recommendedName>
</protein>
<evidence type="ECO:0000256" key="3">
    <source>
        <dbReference type="ARBA" id="ARBA00022801"/>
    </source>
</evidence>
<keyword evidence="6" id="KW-1185">Reference proteome</keyword>
<dbReference type="CDD" id="cd02696">
    <property type="entry name" value="MurNAc-LAA"/>
    <property type="match status" value="1"/>
</dbReference>